<gene>
    <name evidence="2" type="ORF">ACFFH4_21145</name>
</gene>
<sequence length="78" mass="9035">MSKFYNYSPRNSALIQKQFRGAEAVGSFNFWKDKGYSVQKGEKGIKILVPTKYETFEREREGKKYQVGVKYASKVSVK</sequence>
<feature type="domain" description="N-terminal" evidence="1">
    <location>
        <begin position="2"/>
        <end position="64"/>
    </location>
</feature>
<accession>A0ABV6NKX7</accession>
<reference evidence="2 3" key="1">
    <citation type="submission" date="2024-09" db="EMBL/GenBank/DDBJ databases">
        <authorList>
            <person name="Sun Q."/>
            <person name="Mori K."/>
        </authorList>
    </citation>
    <scope>NUCLEOTIDE SEQUENCE [LARGE SCALE GENOMIC DNA]</scope>
    <source>
        <strain evidence="2 3">NCAIM B.02301</strain>
    </source>
</reference>
<proteinExistence type="predicted"/>
<dbReference type="InterPro" id="IPR013610">
    <property type="entry name" value="ArdC_N"/>
</dbReference>
<organism evidence="2 3">
    <name type="scientific">Halalkalibacter alkalisediminis</name>
    <dbReference type="NCBI Taxonomy" id="935616"/>
    <lineage>
        <taxon>Bacteria</taxon>
        <taxon>Bacillati</taxon>
        <taxon>Bacillota</taxon>
        <taxon>Bacilli</taxon>
        <taxon>Bacillales</taxon>
        <taxon>Bacillaceae</taxon>
        <taxon>Halalkalibacter</taxon>
    </lineage>
</organism>
<evidence type="ECO:0000313" key="3">
    <source>
        <dbReference type="Proteomes" id="UP001589833"/>
    </source>
</evidence>
<evidence type="ECO:0000313" key="2">
    <source>
        <dbReference type="EMBL" id="MFC0561430.1"/>
    </source>
</evidence>
<keyword evidence="3" id="KW-1185">Reference proteome</keyword>
<dbReference type="RefSeq" id="WP_273847874.1">
    <property type="nucleotide sequence ID" value="NZ_JAQQWT010000038.1"/>
</dbReference>
<dbReference type="Proteomes" id="UP001589833">
    <property type="component" value="Unassembled WGS sequence"/>
</dbReference>
<dbReference type="EMBL" id="JBHLTR010000058">
    <property type="protein sequence ID" value="MFC0561430.1"/>
    <property type="molecule type" value="Genomic_DNA"/>
</dbReference>
<comment type="caution">
    <text evidence="2">The sequence shown here is derived from an EMBL/GenBank/DDBJ whole genome shotgun (WGS) entry which is preliminary data.</text>
</comment>
<dbReference type="Pfam" id="PF08401">
    <property type="entry name" value="ArdcN"/>
    <property type="match status" value="1"/>
</dbReference>
<evidence type="ECO:0000259" key="1">
    <source>
        <dbReference type="Pfam" id="PF08401"/>
    </source>
</evidence>
<protein>
    <submittedName>
        <fullName evidence="2">ArdC-like ssDNA-binding domain-containing protein</fullName>
    </submittedName>
</protein>
<name>A0ABV6NKX7_9BACI</name>